<dbReference type="EMBL" id="FCOX02000002">
    <property type="protein sequence ID" value="SAK44095.1"/>
    <property type="molecule type" value="Genomic_DNA"/>
</dbReference>
<accession>A0A157ZF00</accession>
<organism evidence="1 2">
    <name type="scientific">Caballeronia calidae</name>
    <dbReference type="NCBI Taxonomy" id="1777139"/>
    <lineage>
        <taxon>Bacteria</taxon>
        <taxon>Pseudomonadati</taxon>
        <taxon>Pseudomonadota</taxon>
        <taxon>Betaproteobacteria</taxon>
        <taxon>Burkholderiales</taxon>
        <taxon>Burkholderiaceae</taxon>
        <taxon>Caballeronia</taxon>
    </lineage>
</organism>
<evidence type="ECO:0000313" key="1">
    <source>
        <dbReference type="EMBL" id="SAK44095.1"/>
    </source>
</evidence>
<evidence type="ECO:0000313" key="2">
    <source>
        <dbReference type="Proteomes" id="UP000071859"/>
    </source>
</evidence>
<dbReference type="Proteomes" id="UP000071859">
    <property type="component" value="Unassembled WGS sequence"/>
</dbReference>
<keyword evidence="2" id="KW-1185">Reference proteome</keyword>
<proteinExistence type="predicted"/>
<name>A0A157ZF00_9BURK</name>
<dbReference type="AlphaFoldDB" id="A0A157ZF00"/>
<protein>
    <submittedName>
        <fullName evidence="1">Uncharacterized protein</fullName>
    </submittedName>
</protein>
<comment type="caution">
    <text evidence="1">The sequence shown here is derived from an EMBL/GenBank/DDBJ whole genome shotgun (WGS) entry which is preliminary data.</text>
</comment>
<sequence>MHKSLTYTGDEPSLDWDDTKRPRVAGLFEVRPHGLSFNARPIYDAELNIVIGYRDEVAGVTRIYALDGSITISERPLESPLIDPFDLLFIVGGLWRAGFRGFTEWGQRV</sequence>
<reference evidence="1" key="1">
    <citation type="submission" date="2016-01" db="EMBL/GenBank/DDBJ databases">
        <authorList>
            <person name="Peeters C."/>
        </authorList>
    </citation>
    <scope>NUCLEOTIDE SEQUENCE</scope>
    <source>
        <strain evidence="1">LMG 29321</strain>
    </source>
</reference>
<gene>
    <name evidence="1" type="ORF">AWB78_00476</name>
</gene>